<accession>A0ABU6QJ05</accession>
<feature type="compositionally biased region" description="Pro residues" evidence="1">
    <location>
        <begin position="105"/>
        <end position="116"/>
    </location>
</feature>
<keyword evidence="3" id="KW-1185">Reference proteome</keyword>
<sequence>MHCIIYIPRKECGLRFERTRLGLGSATGNVGGLAENRLMVTLVIFLEMPEEQGFAVDPTNGNLYIAGSPRIHFYFLPQQSFQQPLLSPSFDPTKPYDFPISNLHPNPPPSPTPTPQYSPLSYDSPIEMTSVNSNPYPGPLGEVLAPFVQGTSSTSSEEDPSEALSATAASANN</sequence>
<comment type="caution">
    <text evidence="2">The sequence shown here is derived from an EMBL/GenBank/DDBJ whole genome shotgun (WGS) entry which is preliminary data.</text>
</comment>
<evidence type="ECO:0000313" key="2">
    <source>
        <dbReference type="EMBL" id="MED6111600.1"/>
    </source>
</evidence>
<gene>
    <name evidence="2" type="ORF">PIB30_053707</name>
</gene>
<name>A0ABU6QJ05_9FABA</name>
<reference evidence="2 3" key="1">
    <citation type="journal article" date="2023" name="Plants (Basel)">
        <title>Bridging the Gap: Combining Genomics and Transcriptomics Approaches to Understand Stylosanthes scabra, an Orphan Legume from the Brazilian Caatinga.</title>
        <authorList>
            <person name="Ferreira-Neto J.R.C."/>
            <person name="da Silva M.D."/>
            <person name="Binneck E."/>
            <person name="de Melo N.F."/>
            <person name="da Silva R.H."/>
            <person name="de Melo A.L.T.M."/>
            <person name="Pandolfi V."/>
            <person name="Bustamante F.O."/>
            <person name="Brasileiro-Vidal A.C."/>
            <person name="Benko-Iseppon A.M."/>
        </authorList>
    </citation>
    <scope>NUCLEOTIDE SEQUENCE [LARGE SCALE GENOMIC DNA]</scope>
    <source>
        <tissue evidence="2">Leaves</tissue>
    </source>
</reference>
<feature type="region of interest" description="Disordered" evidence="1">
    <location>
        <begin position="96"/>
        <end position="173"/>
    </location>
</feature>
<organism evidence="2 3">
    <name type="scientific">Stylosanthes scabra</name>
    <dbReference type="NCBI Taxonomy" id="79078"/>
    <lineage>
        <taxon>Eukaryota</taxon>
        <taxon>Viridiplantae</taxon>
        <taxon>Streptophyta</taxon>
        <taxon>Embryophyta</taxon>
        <taxon>Tracheophyta</taxon>
        <taxon>Spermatophyta</taxon>
        <taxon>Magnoliopsida</taxon>
        <taxon>eudicotyledons</taxon>
        <taxon>Gunneridae</taxon>
        <taxon>Pentapetalae</taxon>
        <taxon>rosids</taxon>
        <taxon>fabids</taxon>
        <taxon>Fabales</taxon>
        <taxon>Fabaceae</taxon>
        <taxon>Papilionoideae</taxon>
        <taxon>50 kb inversion clade</taxon>
        <taxon>dalbergioids sensu lato</taxon>
        <taxon>Dalbergieae</taxon>
        <taxon>Pterocarpus clade</taxon>
        <taxon>Stylosanthes</taxon>
    </lineage>
</organism>
<proteinExistence type="predicted"/>
<evidence type="ECO:0000313" key="3">
    <source>
        <dbReference type="Proteomes" id="UP001341840"/>
    </source>
</evidence>
<evidence type="ECO:0000256" key="1">
    <source>
        <dbReference type="SAM" id="MobiDB-lite"/>
    </source>
</evidence>
<dbReference type="Proteomes" id="UP001341840">
    <property type="component" value="Unassembled WGS sequence"/>
</dbReference>
<dbReference type="EMBL" id="JASCZI010000402">
    <property type="protein sequence ID" value="MED6111600.1"/>
    <property type="molecule type" value="Genomic_DNA"/>
</dbReference>
<protein>
    <submittedName>
        <fullName evidence="2">Uncharacterized protein</fullName>
    </submittedName>
</protein>